<name>X1L9M9_9ZZZZ</name>
<dbReference type="Gene3D" id="3.60.20.40">
    <property type="match status" value="1"/>
</dbReference>
<feature type="non-terminal residue" evidence="1">
    <location>
        <position position="1"/>
    </location>
</feature>
<protein>
    <recommendedName>
        <fullName evidence="2">Gamma-glutamyltransferase</fullName>
    </recommendedName>
</protein>
<evidence type="ECO:0000313" key="1">
    <source>
        <dbReference type="EMBL" id="GAH99124.1"/>
    </source>
</evidence>
<dbReference type="EMBL" id="BARU01046077">
    <property type="protein sequence ID" value="GAH99124.1"/>
    <property type="molecule type" value="Genomic_DNA"/>
</dbReference>
<comment type="caution">
    <text evidence="1">The sequence shown here is derived from an EMBL/GenBank/DDBJ whole genome shotgun (WGS) entry which is preliminary data.</text>
</comment>
<gene>
    <name evidence="1" type="ORF">S03H2_69653</name>
</gene>
<sequence>GGGQAIMVHPSTKALIAGSDPRKDGCAIGV</sequence>
<evidence type="ECO:0008006" key="2">
    <source>
        <dbReference type="Google" id="ProtNLM"/>
    </source>
</evidence>
<dbReference type="InterPro" id="IPR043137">
    <property type="entry name" value="GGT_ssub_C"/>
</dbReference>
<organism evidence="1">
    <name type="scientific">marine sediment metagenome</name>
    <dbReference type="NCBI Taxonomy" id="412755"/>
    <lineage>
        <taxon>unclassified sequences</taxon>
        <taxon>metagenomes</taxon>
        <taxon>ecological metagenomes</taxon>
    </lineage>
</organism>
<dbReference type="AlphaFoldDB" id="X1L9M9"/>
<proteinExistence type="predicted"/>
<accession>X1L9M9</accession>
<reference evidence="1" key="1">
    <citation type="journal article" date="2014" name="Front. Microbiol.">
        <title>High frequency of phylogenetically diverse reductive dehalogenase-homologous genes in deep subseafloor sedimentary metagenomes.</title>
        <authorList>
            <person name="Kawai M."/>
            <person name="Futagami T."/>
            <person name="Toyoda A."/>
            <person name="Takaki Y."/>
            <person name="Nishi S."/>
            <person name="Hori S."/>
            <person name="Arai W."/>
            <person name="Tsubouchi T."/>
            <person name="Morono Y."/>
            <person name="Uchiyama I."/>
            <person name="Ito T."/>
            <person name="Fujiyama A."/>
            <person name="Inagaki F."/>
            <person name="Takami H."/>
        </authorList>
    </citation>
    <scope>NUCLEOTIDE SEQUENCE</scope>
    <source>
        <strain evidence="1">Expedition CK06-06</strain>
    </source>
</reference>